<dbReference type="Proteomes" id="UP000024635">
    <property type="component" value="Unassembled WGS sequence"/>
</dbReference>
<feature type="transmembrane region" description="Helical" evidence="1">
    <location>
        <begin position="20"/>
        <end position="42"/>
    </location>
</feature>
<gene>
    <name evidence="2" type="primary">Acey_s0059.g2982</name>
    <name evidence="2" type="ORF">Y032_0059g2982</name>
</gene>
<keyword evidence="1" id="KW-0812">Transmembrane</keyword>
<dbReference type="OrthoDB" id="17948at2759"/>
<dbReference type="EMBL" id="JARK01001395">
    <property type="protein sequence ID" value="EYC09654.1"/>
    <property type="molecule type" value="Genomic_DNA"/>
</dbReference>
<evidence type="ECO:0000313" key="2">
    <source>
        <dbReference type="EMBL" id="EYC09654.1"/>
    </source>
</evidence>
<evidence type="ECO:0000256" key="1">
    <source>
        <dbReference type="SAM" id="Phobius"/>
    </source>
</evidence>
<reference evidence="3" key="1">
    <citation type="journal article" date="2015" name="Nat. Genet.">
        <title>The genome and transcriptome of the zoonotic hookworm Ancylostoma ceylanicum identify infection-specific gene families.</title>
        <authorList>
            <person name="Schwarz E.M."/>
            <person name="Hu Y."/>
            <person name="Antoshechkin I."/>
            <person name="Miller M.M."/>
            <person name="Sternberg P.W."/>
            <person name="Aroian R.V."/>
        </authorList>
    </citation>
    <scope>NUCLEOTIDE SEQUENCE</scope>
    <source>
        <strain evidence="3">HY135</strain>
    </source>
</reference>
<organism evidence="2 3">
    <name type="scientific">Ancylostoma ceylanicum</name>
    <dbReference type="NCBI Taxonomy" id="53326"/>
    <lineage>
        <taxon>Eukaryota</taxon>
        <taxon>Metazoa</taxon>
        <taxon>Ecdysozoa</taxon>
        <taxon>Nematoda</taxon>
        <taxon>Chromadorea</taxon>
        <taxon>Rhabditida</taxon>
        <taxon>Rhabditina</taxon>
        <taxon>Rhabditomorpha</taxon>
        <taxon>Strongyloidea</taxon>
        <taxon>Ancylostomatidae</taxon>
        <taxon>Ancylostomatinae</taxon>
        <taxon>Ancylostoma</taxon>
    </lineage>
</organism>
<sequence length="72" mass="8094">MACFSKRESLSKIAQEIMVIPNLPFATVNLLNSLFLSIFAPLEFHCQFVPILTKGNAYWLAVLIWILLPVGT</sequence>
<name>A0A016U2Z3_9BILA</name>
<feature type="transmembrane region" description="Helical" evidence="1">
    <location>
        <begin position="48"/>
        <end position="68"/>
    </location>
</feature>
<evidence type="ECO:0000313" key="3">
    <source>
        <dbReference type="Proteomes" id="UP000024635"/>
    </source>
</evidence>
<protein>
    <submittedName>
        <fullName evidence="2">Uncharacterized protein</fullName>
    </submittedName>
</protein>
<proteinExistence type="predicted"/>
<keyword evidence="1" id="KW-1133">Transmembrane helix</keyword>
<accession>A0A016U2Z3</accession>
<comment type="caution">
    <text evidence="2">The sequence shown here is derived from an EMBL/GenBank/DDBJ whole genome shotgun (WGS) entry which is preliminary data.</text>
</comment>
<dbReference type="AlphaFoldDB" id="A0A016U2Z3"/>
<keyword evidence="1" id="KW-0472">Membrane</keyword>
<keyword evidence="3" id="KW-1185">Reference proteome</keyword>